<comment type="similarity">
    <text evidence="2">Belongs to the major facilitator superfamily. Monocarboxylate porter (TC 2.A.1.13) family.</text>
</comment>
<evidence type="ECO:0000256" key="3">
    <source>
        <dbReference type="SAM" id="MobiDB-lite"/>
    </source>
</evidence>
<feature type="compositionally biased region" description="Basic and acidic residues" evidence="3">
    <location>
        <begin position="112"/>
        <end position="121"/>
    </location>
</feature>
<feature type="transmembrane region" description="Helical" evidence="4">
    <location>
        <begin position="252"/>
        <end position="271"/>
    </location>
</feature>
<dbReference type="GO" id="GO:0016020">
    <property type="term" value="C:membrane"/>
    <property type="evidence" value="ECO:0007669"/>
    <property type="project" value="UniProtKB-SubCell"/>
</dbReference>
<feature type="domain" description="Major facilitator superfamily (MFS) profile" evidence="5">
    <location>
        <begin position="359"/>
        <end position="556"/>
    </location>
</feature>
<feature type="transmembrane region" description="Helical" evidence="4">
    <location>
        <begin position="316"/>
        <end position="337"/>
    </location>
</feature>
<proteinExistence type="inferred from homology"/>
<dbReference type="GO" id="GO:0022857">
    <property type="term" value="F:transmembrane transporter activity"/>
    <property type="evidence" value="ECO:0007669"/>
    <property type="project" value="InterPro"/>
</dbReference>
<gene>
    <name evidence="6" type="ORF">PAC_11390</name>
</gene>
<accession>A0A1L7X8Y9</accession>
<dbReference type="PANTHER" id="PTHR11360:SF287">
    <property type="entry name" value="MFS MONOCARBOXYLATE TRANSPORTER"/>
    <property type="match status" value="1"/>
</dbReference>
<feature type="transmembrane region" description="Helical" evidence="4">
    <location>
        <begin position="154"/>
        <end position="175"/>
    </location>
</feature>
<feature type="transmembrane region" description="Helical" evidence="4">
    <location>
        <begin position="396"/>
        <end position="416"/>
    </location>
</feature>
<dbReference type="OrthoDB" id="2213137at2759"/>
<feature type="transmembrane region" description="Helical" evidence="4">
    <location>
        <begin position="283"/>
        <end position="304"/>
    </location>
</feature>
<feature type="transmembrane region" description="Helical" evidence="4">
    <location>
        <begin position="482"/>
        <end position="505"/>
    </location>
</feature>
<name>A0A1L7X8Y9_9HELO</name>
<dbReference type="InterPro" id="IPR020846">
    <property type="entry name" value="MFS_dom"/>
</dbReference>
<keyword evidence="7" id="KW-1185">Reference proteome</keyword>
<keyword evidence="4" id="KW-1133">Transmembrane helix</keyword>
<feature type="transmembrane region" description="Helical" evidence="4">
    <location>
        <begin position="448"/>
        <end position="470"/>
    </location>
</feature>
<evidence type="ECO:0000256" key="4">
    <source>
        <dbReference type="SAM" id="Phobius"/>
    </source>
</evidence>
<dbReference type="SUPFAM" id="SSF103473">
    <property type="entry name" value="MFS general substrate transporter"/>
    <property type="match status" value="1"/>
</dbReference>
<evidence type="ECO:0000256" key="1">
    <source>
        <dbReference type="ARBA" id="ARBA00004141"/>
    </source>
</evidence>
<feature type="transmembrane region" description="Helical" evidence="4">
    <location>
        <begin position="423"/>
        <end position="442"/>
    </location>
</feature>
<dbReference type="InterPro" id="IPR011701">
    <property type="entry name" value="MFS"/>
</dbReference>
<feature type="transmembrane region" description="Helical" evidence="4">
    <location>
        <begin position="358"/>
        <end position="376"/>
    </location>
</feature>
<reference evidence="6 7" key="1">
    <citation type="submission" date="2016-03" db="EMBL/GenBank/DDBJ databases">
        <authorList>
            <person name="Ploux O."/>
        </authorList>
    </citation>
    <scope>NUCLEOTIDE SEQUENCE [LARGE SCALE GENOMIC DNA]</scope>
    <source>
        <strain evidence="6 7">UAMH 11012</strain>
    </source>
</reference>
<feature type="transmembrane region" description="Helical" evidence="4">
    <location>
        <begin position="525"/>
        <end position="546"/>
    </location>
</feature>
<dbReference type="PANTHER" id="PTHR11360">
    <property type="entry name" value="MONOCARBOXYLATE TRANSPORTER"/>
    <property type="match status" value="1"/>
</dbReference>
<protein>
    <submittedName>
        <fullName evidence="6">Related to PCA1-P-type ATPase similar to the copper-transporting P-type ATPase Ccc2p-controls intracellular cadmium level by enhancing cadmium efflux</fullName>
    </submittedName>
</protein>
<organism evidence="6 7">
    <name type="scientific">Phialocephala subalpina</name>
    <dbReference type="NCBI Taxonomy" id="576137"/>
    <lineage>
        <taxon>Eukaryota</taxon>
        <taxon>Fungi</taxon>
        <taxon>Dikarya</taxon>
        <taxon>Ascomycota</taxon>
        <taxon>Pezizomycotina</taxon>
        <taxon>Leotiomycetes</taxon>
        <taxon>Helotiales</taxon>
        <taxon>Mollisiaceae</taxon>
        <taxon>Phialocephala</taxon>
        <taxon>Phialocephala fortinii species complex</taxon>
    </lineage>
</organism>
<evidence type="ECO:0000256" key="2">
    <source>
        <dbReference type="ARBA" id="ARBA00006727"/>
    </source>
</evidence>
<feature type="transmembrane region" description="Helical" evidence="4">
    <location>
        <begin position="228"/>
        <end position="246"/>
    </location>
</feature>
<dbReference type="Proteomes" id="UP000184330">
    <property type="component" value="Unassembled WGS sequence"/>
</dbReference>
<comment type="subcellular location">
    <subcellularLocation>
        <location evidence="1">Membrane</location>
        <topology evidence="1">Multi-pass membrane protein</topology>
    </subcellularLocation>
</comment>
<feature type="transmembrane region" description="Helical" evidence="4">
    <location>
        <begin position="195"/>
        <end position="216"/>
    </location>
</feature>
<dbReference type="PROSITE" id="PS50850">
    <property type="entry name" value="MFS"/>
    <property type="match status" value="1"/>
</dbReference>
<evidence type="ECO:0000313" key="6">
    <source>
        <dbReference type="EMBL" id="CZR61493.1"/>
    </source>
</evidence>
<sequence>MTFPRIRTPIKIGIVPALEAVVGRQVQGASGASKLPITSTIFRCKATPSASYFFKADISIAGYLGNISDAEKNISSRQGSSPNKILHSHPHVPSTPLMATSIQCNIELDDWTRSDSNERNNSDSVSDRYGGAQDVEGRDIVIQQLKPVDGGPDAWKVLIAAFIFEALLWGFPISFGVFQDYYSTLPQFQGSNSKIALIGTLAQGMSYLGAPVSAMVTKRFPKYHRLQIWIGWPICIGGLVAGSFVTSVPGLIATQGVMYGFGFITLTYPIIAMVDEWWVQRKGMALGLIASASGASGAIMPFIISALLNKYGYKTTLQAIAVAMAILTGPLIPFLKGRLPPSEHSTMAKTNWSFLKQPLFWVFGISTLIQGLGFFFPALYLPSYATAIGLSSTQGALVLAIMAVAQLIGQLAFGFLTDKQVSVSTLYIVSAMVATIGSFAVWGLSKSLGLLILFSIMYGFFGYASSAMRAGMGKAVSDDPSAVIATYAILVFLQGIGNVLAGPISSGLLERNVRLNVYGVERFRSLVIFTGTTMSVSGLVILGWFLRPRKMFAATR</sequence>
<dbReference type="EMBL" id="FJOG01000018">
    <property type="protein sequence ID" value="CZR61493.1"/>
    <property type="molecule type" value="Genomic_DNA"/>
</dbReference>
<keyword evidence="4" id="KW-0472">Membrane</keyword>
<evidence type="ECO:0000313" key="7">
    <source>
        <dbReference type="Proteomes" id="UP000184330"/>
    </source>
</evidence>
<dbReference type="InterPro" id="IPR050327">
    <property type="entry name" value="Proton-linked_MCT"/>
</dbReference>
<feature type="region of interest" description="Disordered" evidence="3">
    <location>
        <begin position="112"/>
        <end position="131"/>
    </location>
</feature>
<dbReference type="InterPro" id="IPR036259">
    <property type="entry name" value="MFS_trans_sf"/>
</dbReference>
<dbReference type="AlphaFoldDB" id="A0A1L7X8Y9"/>
<dbReference type="Pfam" id="PF07690">
    <property type="entry name" value="MFS_1"/>
    <property type="match status" value="1"/>
</dbReference>
<keyword evidence="4" id="KW-0812">Transmembrane</keyword>
<evidence type="ECO:0000259" key="5">
    <source>
        <dbReference type="PROSITE" id="PS50850"/>
    </source>
</evidence>
<dbReference type="Gene3D" id="1.20.1250.20">
    <property type="entry name" value="MFS general substrate transporter like domains"/>
    <property type="match status" value="2"/>
</dbReference>